<evidence type="ECO:0000313" key="2">
    <source>
        <dbReference type="Proteomes" id="UP000886523"/>
    </source>
</evidence>
<accession>A0A9P6ARV1</accession>
<dbReference type="OrthoDB" id="1685042at2759"/>
<organism evidence="1 2">
    <name type="scientific">Hydnum rufescens UP504</name>
    <dbReference type="NCBI Taxonomy" id="1448309"/>
    <lineage>
        <taxon>Eukaryota</taxon>
        <taxon>Fungi</taxon>
        <taxon>Dikarya</taxon>
        <taxon>Basidiomycota</taxon>
        <taxon>Agaricomycotina</taxon>
        <taxon>Agaricomycetes</taxon>
        <taxon>Cantharellales</taxon>
        <taxon>Hydnaceae</taxon>
        <taxon>Hydnum</taxon>
    </lineage>
</organism>
<name>A0A9P6ARV1_9AGAM</name>
<gene>
    <name evidence="1" type="ORF">BS47DRAFT_1364321</name>
</gene>
<comment type="caution">
    <text evidence="1">The sequence shown here is derived from an EMBL/GenBank/DDBJ whole genome shotgun (WGS) entry which is preliminary data.</text>
</comment>
<dbReference type="AlphaFoldDB" id="A0A9P6ARV1"/>
<proteinExistence type="predicted"/>
<protein>
    <submittedName>
        <fullName evidence="1">Uncharacterized protein</fullName>
    </submittedName>
</protein>
<keyword evidence="2" id="KW-1185">Reference proteome</keyword>
<reference evidence="1" key="1">
    <citation type="journal article" date="2020" name="Nat. Commun.">
        <title>Large-scale genome sequencing of mycorrhizal fungi provides insights into the early evolution of symbiotic traits.</title>
        <authorList>
            <person name="Miyauchi S."/>
            <person name="Kiss E."/>
            <person name="Kuo A."/>
            <person name="Drula E."/>
            <person name="Kohler A."/>
            <person name="Sanchez-Garcia M."/>
            <person name="Morin E."/>
            <person name="Andreopoulos B."/>
            <person name="Barry K.W."/>
            <person name="Bonito G."/>
            <person name="Buee M."/>
            <person name="Carver A."/>
            <person name="Chen C."/>
            <person name="Cichocki N."/>
            <person name="Clum A."/>
            <person name="Culley D."/>
            <person name="Crous P.W."/>
            <person name="Fauchery L."/>
            <person name="Girlanda M."/>
            <person name="Hayes R.D."/>
            <person name="Keri Z."/>
            <person name="LaButti K."/>
            <person name="Lipzen A."/>
            <person name="Lombard V."/>
            <person name="Magnuson J."/>
            <person name="Maillard F."/>
            <person name="Murat C."/>
            <person name="Nolan M."/>
            <person name="Ohm R.A."/>
            <person name="Pangilinan J."/>
            <person name="Pereira M.F."/>
            <person name="Perotto S."/>
            <person name="Peter M."/>
            <person name="Pfister S."/>
            <person name="Riley R."/>
            <person name="Sitrit Y."/>
            <person name="Stielow J.B."/>
            <person name="Szollosi G."/>
            <person name="Zifcakova L."/>
            <person name="Stursova M."/>
            <person name="Spatafora J.W."/>
            <person name="Tedersoo L."/>
            <person name="Vaario L.M."/>
            <person name="Yamada A."/>
            <person name="Yan M."/>
            <person name="Wang P."/>
            <person name="Xu J."/>
            <person name="Bruns T."/>
            <person name="Baldrian P."/>
            <person name="Vilgalys R."/>
            <person name="Dunand C."/>
            <person name="Henrissat B."/>
            <person name="Grigoriev I.V."/>
            <person name="Hibbett D."/>
            <person name="Nagy L.G."/>
            <person name="Martin F.M."/>
        </authorList>
    </citation>
    <scope>NUCLEOTIDE SEQUENCE</scope>
    <source>
        <strain evidence="1">UP504</strain>
    </source>
</reference>
<dbReference type="Proteomes" id="UP000886523">
    <property type="component" value="Unassembled WGS sequence"/>
</dbReference>
<sequence>MIGRRLTPQLIKLQTDIKQTSCKPAAINDMQGVADVAENMPIIAINPNLLLPVLDRNVTDVPTTPESRIRRWPSWKTITSGGELNVTIKWMRRKGDEVEDECNEEV</sequence>
<dbReference type="EMBL" id="MU129010">
    <property type="protein sequence ID" value="KAF9510808.1"/>
    <property type="molecule type" value="Genomic_DNA"/>
</dbReference>
<evidence type="ECO:0000313" key="1">
    <source>
        <dbReference type="EMBL" id="KAF9510808.1"/>
    </source>
</evidence>